<name>A0A314XPW4_PRUYE</name>
<accession>A0A314XPW4</accession>
<gene>
    <name evidence="1" type="ORF">Pyn_00411</name>
    <name evidence="2" type="ORF">Pyn_37433</name>
</gene>
<proteinExistence type="predicted"/>
<organism evidence="1 3">
    <name type="scientific">Prunus yedoensis var. nudiflora</name>
    <dbReference type="NCBI Taxonomy" id="2094558"/>
    <lineage>
        <taxon>Eukaryota</taxon>
        <taxon>Viridiplantae</taxon>
        <taxon>Streptophyta</taxon>
        <taxon>Embryophyta</taxon>
        <taxon>Tracheophyta</taxon>
        <taxon>Spermatophyta</taxon>
        <taxon>Magnoliopsida</taxon>
        <taxon>eudicotyledons</taxon>
        <taxon>Gunneridae</taxon>
        <taxon>Pentapetalae</taxon>
        <taxon>rosids</taxon>
        <taxon>fabids</taxon>
        <taxon>Rosales</taxon>
        <taxon>Rosaceae</taxon>
        <taxon>Amygdaloideae</taxon>
        <taxon>Amygdaleae</taxon>
        <taxon>Prunus</taxon>
    </lineage>
</organism>
<dbReference type="Proteomes" id="UP000250321">
    <property type="component" value="Unassembled WGS sequence"/>
</dbReference>
<evidence type="ECO:0000313" key="3">
    <source>
        <dbReference type="Proteomes" id="UP000250321"/>
    </source>
</evidence>
<sequence>MGYALCAVFVLRRRHPPNLLGKWKYGTHNTAHGLRCEVKPGNLGEGGRCPFFGCSEELGQIESEHIWLSFVSGEYFGTSWQDSCHHLDFSFKSLGPGLELKRCGVRFIYEKDLVGIKQ</sequence>
<dbReference type="EMBL" id="PJQY01002352">
    <property type="protein sequence ID" value="PQP94318.1"/>
    <property type="molecule type" value="Genomic_DNA"/>
</dbReference>
<protein>
    <submittedName>
        <fullName evidence="1">TMV resistance protein N</fullName>
    </submittedName>
</protein>
<dbReference type="AlphaFoldDB" id="A0A314XPW4"/>
<keyword evidence="3" id="KW-1185">Reference proteome</keyword>
<dbReference type="EMBL" id="PJQY01000688">
    <property type="protein sequence ID" value="PQQ08649.1"/>
    <property type="molecule type" value="Genomic_DNA"/>
</dbReference>
<dbReference type="OrthoDB" id="1161243at2759"/>
<evidence type="ECO:0000313" key="1">
    <source>
        <dbReference type="EMBL" id="PQP94318.1"/>
    </source>
</evidence>
<evidence type="ECO:0000313" key="2">
    <source>
        <dbReference type="EMBL" id="PQQ08649.1"/>
    </source>
</evidence>
<comment type="caution">
    <text evidence="1">The sequence shown here is derived from an EMBL/GenBank/DDBJ whole genome shotgun (WGS) entry which is preliminary data.</text>
</comment>
<dbReference type="STRING" id="2094558.A0A314XPW4"/>
<reference evidence="1 3" key="1">
    <citation type="submission" date="2018-02" db="EMBL/GenBank/DDBJ databases">
        <title>Draft genome of wild Prunus yedoensis var. nudiflora.</title>
        <authorList>
            <person name="Baek S."/>
            <person name="Kim J.-H."/>
            <person name="Choi K."/>
            <person name="Kim G.-B."/>
            <person name="Cho A."/>
            <person name="Jang H."/>
            <person name="Shin C.-H."/>
            <person name="Yu H.-J."/>
            <person name="Mun J.-H."/>
        </authorList>
    </citation>
    <scope>NUCLEOTIDE SEQUENCE [LARGE SCALE GENOMIC DNA]</scope>
    <source>
        <strain evidence="3">cv. Jeju island</strain>
        <tissue evidence="1">Leaf</tissue>
    </source>
</reference>